<gene>
    <name evidence="1" type="ORF">RF819_02010</name>
</gene>
<accession>A0A1T1AND0</accession>
<dbReference type="Proteomes" id="UP000190750">
    <property type="component" value="Unassembled WGS sequence"/>
</dbReference>
<proteinExistence type="predicted"/>
<reference evidence="1 2" key="1">
    <citation type="submission" date="2017-01" db="EMBL/GenBank/DDBJ databases">
        <title>Genome sequencing of Rhodoferax fermentans JCM 7819.</title>
        <authorList>
            <person name="Kim Y.J."/>
            <person name="Farh M.E.-A."/>
            <person name="Yang D.-C."/>
        </authorList>
    </citation>
    <scope>NUCLEOTIDE SEQUENCE [LARGE SCALE GENOMIC DNA]</scope>
    <source>
        <strain evidence="1 2">JCM 7819</strain>
    </source>
</reference>
<dbReference type="STRING" id="28066.RF819_02010"/>
<organism evidence="1 2">
    <name type="scientific">Rhodoferax fermentans</name>
    <dbReference type="NCBI Taxonomy" id="28066"/>
    <lineage>
        <taxon>Bacteria</taxon>
        <taxon>Pseudomonadati</taxon>
        <taxon>Pseudomonadota</taxon>
        <taxon>Betaproteobacteria</taxon>
        <taxon>Burkholderiales</taxon>
        <taxon>Comamonadaceae</taxon>
        <taxon>Rhodoferax</taxon>
    </lineage>
</organism>
<evidence type="ECO:0000313" key="1">
    <source>
        <dbReference type="EMBL" id="OOV05646.1"/>
    </source>
</evidence>
<name>A0A1T1AND0_RHOFE</name>
<sequence>MLIPGQSGASVLMPIDTATLLNSQVKSVEATGASKEFLRKGFENAEPNICAVLTGALKV</sequence>
<dbReference type="AlphaFoldDB" id="A0A1T1AND0"/>
<evidence type="ECO:0000313" key="2">
    <source>
        <dbReference type="Proteomes" id="UP000190750"/>
    </source>
</evidence>
<dbReference type="EMBL" id="MTJN01000002">
    <property type="protein sequence ID" value="OOV05646.1"/>
    <property type="molecule type" value="Genomic_DNA"/>
</dbReference>
<keyword evidence="2" id="KW-1185">Reference proteome</keyword>
<comment type="caution">
    <text evidence="1">The sequence shown here is derived from an EMBL/GenBank/DDBJ whole genome shotgun (WGS) entry which is preliminary data.</text>
</comment>
<protein>
    <submittedName>
        <fullName evidence="1">Uncharacterized protein</fullName>
    </submittedName>
</protein>